<comment type="caution">
    <text evidence="5">The sequence shown here is derived from an EMBL/GenBank/DDBJ whole genome shotgun (WGS) entry which is preliminary data.</text>
</comment>
<dbReference type="InterPro" id="IPR013783">
    <property type="entry name" value="Ig-like_fold"/>
</dbReference>
<organism evidence="5 6">
    <name type="scientific">Chryseobacterium terrae</name>
    <dbReference type="NCBI Taxonomy" id="3163299"/>
    <lineage>
        <taxon>Bacteria</taxon>
        <taxon>Pseudomonadati</taxon>
        <taxon>Bacteroidota</taxon>
        <taxon>Flavobacteriia</taxon>
        <taxon>Flavobacteriales</taxon>
        <taxon>Weeksellaceae</taxon>
        <taxon>Chryseobacterium group</taxon>
        <taxon>Chryseobacterium</taxon>
    </lineage>
</organism>
<evidence type="ECO:0000313" key="6">
    <source>
        <dbReference type="Proteomes" id="UP001629058"/>
    </source>
</evidence>
<dbReference type="Proteomes" id="UP001629058">
    <property type="component" value="Unassembled WGS sequence"/>
</dbReference>
<comment type="similarity">
    <text evidence="1">Belongs to the glycosyl hydrolase 3 family.</text>
</comment>
<keyword evidence="6" id="KW-1185">Reference proteome</keyword>
<dbReference type="SUPFAM" id="SSF52279">
    <property type="entry name" value="Beta-D-glucan exohydrolase, C-terminal domain"/>
    <property type="match status" value="1"/>
</dbReference>
<accession>A0ABW8Y2A2</accession>
<dbReference type="PROSITE" id="PS51820">
    <property type="entry name" value="PA14"/>
    <property type="match status" value="1"/>
</dbReference>
<evidence type="ECO:0000256" key="3">
    <source>
        <dbReference type="ARBA" id="ARBA00022801"/>
    </source>
</evidence>
<keyword evidence="3 5" id="KW-0378">Hydrolase</keyword>
<keyword evidence="5" id="KW-0326">Glycosidase</keyword>
<dbReference type="InterPro" id="IPR011658">
    <property type="entry name" value="PA14_dom"/>
</dbReference>
<protein>
    <submittedName>
        <fullName evidence="5">Xylan 1,4-beta-xylosidase</fullName>
        <ecNumber evidence="5">3.2.1.37</ecNumber>
    </submittedName>
</protein>
<dbReference type="InterPro" id="IPR017853">
    <property type="entry name" value="GH"/>
</dbReference>
<dbReference type="InterPro" id="IPR026891">
    <property type="entry name" value="Fn3-like"/>
</dbReference>
<dbReference type="Pfam" id="PF07691">
    <property type="entry name" value="PA14"/>
    <property type="match status" value="1"/>
</dbReference>
<sequence length="877" mass="98013">MNFSDSRKNFIIRLLKKTLCICFFLSLILKSQNYLYQNKELSFDQRATDLLQQLTVEEKISLMMDSSQPIKRLGIKKYNWWNEALHGVARAGQATVFPQPIGMAATFDDNLVFRVFSAVSDEARAKHNLFIRQGSFERYQGLTMWTPTINILRDPRWGRGIETYGEDPFLTSLLGVAAVRGLQGKGTDAKYDKLHACAKHFAVHSGPEWNRHSFNAKNIKKRDLYETYLPAFEALVKDGNVQEVMCAYNRLEGQPCCGSDQLLMQLLRKKWGFKGIVVSDCGAIADFYKENAHKTHLDAAKASSAAVLSGTDLECGSSYKSLLKALKDGDLQEKDIDVSVKRLLLARFRLGEMDSPEEVEWTRLGSNIISSKKNSELALEAARRSITLLQNKNNILPIKSSGLTVAVMGPNANDPIMQWGNYNGTPKHTVTILDGIKNAFSDNSKVIYEQGCGLVENYLFESAYDNCTINDKEGVSVKYWNNPSKSGDPITMQQLDHAFALCTSGDTVFAPGVSLKDFSAEYATVFEPKISGEASIQLYVNGKMDLKIDGKIVKTLKTGHGARKINHKLMVEKGRKYLIEIDFAYHTGDAQLNFDIGYQKKSDFQQSIQKIKTADIIFFVGGISPSLEGEEMGIDLPGFKRGDRTDIELPQTQKNFLNELSATGKPIIYINCSGSAIALGEIADISEAVIQAWYPGQEGGTAVADVLFGKYNPSGRLPITFYKNASQIPDFENYDMEGRTYRYLRSKPLYPFGYGLTYSNFIYGKIKADKKKAKTGESVSITVNVKNRSQIDGFETVQLYLKKSDDFSGPNRELRAVKKIFVKAGKSEKVSFSLGERELKWWNDSAGEMIVQPGKFIVGIGKSSDEKDLKFKTIVIN</sequence>
<dbReference type="PANTHER" id="PTHR42721">
    <property type="entry name" value="SUGAR HYDROLASE-RELATED"/>
    <property type="match status" value="1"/>
</dbReference>
<gene>
    <name evidence="5" type="primary">xyl3A</name>
    <name evidence="5" type="ORF">ABS765_06510</name>
</gene>
<dbReference type="InterPro" id="IPR037524">
    <property type="entry name" value="PA14/GLEYA"/>
</dbReference>
<dbReference type="Pfam" id="PF14310">
    <property type="entry name" value="Fn3-like"/>
    <property type="match status" value="1"/>
</dbReference>
<dbReference type="Pfam" id="PF00933">
    <property type="entry name" value="Glyco_hydro_3"/>
    <property type="match status" value="1"/>
</dbReference>
<dbReference type="SUPFAM" id="SSF51445">
    <property type="entry name" value="(Trans)glycosidases"/>
    <property type="match status" value="1"/>
</dbReference>
<dbReference type="Gene3D" id="3.40.50.1700">
    <property type="entry name" value="Glycoside hydrolase family 3 C-terminal domain"/>
    <property type="match status" value="2"/>
</dbReference>
<dbReference type="InterPro" id="IPR054850">
    <property type="entry name" value="Xylosidase_Xyl3A"/>
</dbReference>
<dbReference type="PANTHER" id="PTHR42721:SF3">
    <property type="entry name" value="BETA-D-XYLOSIDASE 5-RELATED"/>
    <property type="match status" value="1"/>
</dbReference>
<dbReference type="InterPro" id="IPR044993">
    <property type="entry name" value="BXL"/>
</dbReference>
<dbReference type="EC" id="3.2.1.37" evidence="5"/>
<dbReference type="PRINTS" id="PR00133">
    <property type="entry name" value="GLHYDRLASE3"/>
</dbReference>
<evidence type="ECO:0000256" key="2">
    <source>
        <dbReference type="ARBA" id="ARBA00022729"/>
    </source>
</evidence>
<evidence type="ECO:0000259" key="4">
    <source>
        <dbReference type="PROSITE" id="PS51820"/>
    </source>
</evidence>
<evidence type="ECO:0000313" key="5">
    <source>
        <dbReference type="EMBL" id="MFL9833677.1"/>
    </source>
</evidence>
<reference evidence="5 6" key="1">
    <citation type="submission" date="2024-06" db="EMBL/GenBank/DDBJ databases">
        <authorList>
            <person name="Kaempfer P."/>
            <person name="Viver T."/>
        </authorList>
    </citation>
    <scope>NUCLEOTIDE SEQUENCE [LARGE SCALE GENOMIC DNA]</scope>
    <source>
        <strain evidence="5 6">ST-37</strain>
    </source>
</reference>
<dbReference type="InterPro" id="IPR036881">
    <property type="entry name" value="Glyco_hydro_3_C_sf"/>
</dbReference>
<dbReference type="SMART" id="SM00758">
    <property type="entry name" value="PA14"/>
    <property type="match status" value="1"/>
</dbReference>
<dbReference type="InterPro" id="IPR036962">
    <property type="entry name" value="Glyco_hydro_3_N_sf"/>
</dbReference>
<evidence type="ECO:0000256" key="1">
    <source>
        <dbReference type="ARBA" id="ARBA00005336"/>
    </source>
</evidence>
<dbReference type="SMART" id="SM01217">
    <property type="entry name" value="Fn3_like"/>
    <property type="match status" value="1"/>
</dbReference>
<dbReference type="Pfam" id="PF01915">
    <property type="entry name" value="Glyco_hydro_3_C"/>
    <property type="match status" value="1"/>
</dbReference>
<dbReference type="SUPFAM" id="SSF56988">
    <property type="entry name" value="Anthrax protective antigen"/>
    <property type="match status" value="1"/>
</dbReference>
<dbReference type="InterPro" id="IPR001764">
    <property type="entry name" value="Glyco_hydro_3_N"/>
</dbReference>
<dbReference type="RefSeq" id="WP_408088765.1">
    <property type="nucleotide sequence ID" value="NZ_JBELPY010000003.1"/>
</dbReference>
<dbReference type="Gene3D" id="3.20.20.300">
    <property type="entry name" value="Glycoside hydrolase, family 3, N-terminal domain"/>
    <property type="match status" value="1"/>
</dbReference>
<dbReference type="EMBL" id="JBELPY010000003">
    <property type="protein sequence ID" value="MFL9833677.1"/>
    <property type="molecule type" value="Genomic_DNA"/>
</dbReference>
<keyword evidence="2" id="KW-0732">Signal</keyword>
<dbReference type="Gene3D" id="2.60.40.10">
    <property type="entry name" value="Immunoglobulins"/>
    <property type="match status" value="1"/>
</dbReference>
<feature type="domain" description="PA14" evidence="4">
    <location>
        <begin position="470"/>
        <end position="612"/>
    </location>
</feature>
<dbReference type="InterPro" id="IPR002772">
    <property type="entry name" value="Glyco_hydro_3_C"/>
</dbReference>
<dbReference type="GO" id="GO:0009044">
    <property type="term" value="F:xylan 1,4-beta-xylosidase activity"/>
    <property type="evidence" value="ECO:0007669"/>
    <property type="project" value="UniProtKB-EC"/>
</dbReference>
<proteinExistence type="inferred from homology"/>
<name>A0ABW8Y2A2_9FLAO</name>
<dbReference type="NCBIfam" id="NF041776">
    <property type="entry name" value="xylosidase_Xyl3A"/>
    <property type="match status" value="1"/>
</dbReference>